<organism evidence="9 10">
    <name type="scientific">Cercophora scortea</name>
    <dbReference type="NCBI Taxonomy" id="314031"/>
    <lineage>
        <taxon>Eukaryota</taxon>
        <taxon>Fungi</taxon>
        <taxon>Dikarya</taxon>
        <taxon>Ascomycota</taxon>
        <taxon>Pezizomycotina</taxon>
        <taxon>Sordariomycetes</taxon>
        <taxon>Sordariomycetidae</taxon>
        <taxon>Sordariales</taxon>
        <taxon>Lasiosphaeriaceae</taxon>
        <taxon>Cercophora</taxon>
    </lineage>
</organism>
<dbReference type="InterPro" id="IPR020846">
    <property type="entry name" value="MFS_dom"/>
</dbReference>
<keyword evidence="3 7" id="KW-0812">Transmembrane</keyword>
<dbReference type="GO" id="GO:0022857">
    <property type="term" value="F:transmembrane transporter activity"/>
    <property type="evidence" value="ECO:0007669"/>
    <property type="project" value="InterPro"/>
</dbReference>
<feature type="transmembrane region" description="Helical" evidence="7">
    <location>
        <begin position="141"/>
        <end position="162"/>
    </location>
</feature>
<dbReference type="PROSITE" id="PS50850">
    <property type="entry name" value="MFS"/>
    <property type="match status" value="1"/>
</dbReference>
<evidence type="ECO:0000256" key="7">
    <source>
        <dbReference type="SAM" id="Phobius"/>
    </source>
</evidence>
<dbReference type="EMBL" id="JAUEPO010000001">
    <property type="protein sequence ID" value="KAK3335215.1"/>
    <property type="molecule type" value="Genomic_DNA"/>
</dbReference>
<keyword evidence="10" id="KW-1185">Reference proteome</keyword>
<evidence type="ECO:0000256" key="1">
    <source>
        <dbReference type="ARBA" id="ARBA00004141"/>
    </source>
</evidence>
<feature type="transmembrane region" description="Helical" evidence="7">
    <location>
        <begin position="428"/>
        <end position="449"/>
    </location>
</feature>
<feature type="transmembrane region" description="Helical" evidence="7">
    <location>
        <begin position="476"/>
        <end position="497"/>
    </location>
</feature>
<evidence type="ECO:0000313" key="10">
    <source>
        <dbReference type="Proteomes" id="UP001286456"/>
    </source>
</evidence>
<feature type="compositionally biased region" description="Basic and acidic residues" evidence="6">
    <location>
        <begin position="16"/>
        <end position="28"/>
    </location>
</feature>
<dbReference type="Gene3D" id="1.20.1250.20">
    <property type="entry name" value="MFS general substrate transporter like domains"/>
    <property type="match status" value="1"/>
</dbReference>
<dbReference type="Pfam" id="PF07690">
    <property type="entry name" value="MFS_1"/>
    <property type="match status" value="1"/>
</dbReference>
<dbReference type="Gene3D" id="1.20.1720.10">
    <property type="entry name" value="Multidrug resistance protein D"/>
    <property type="match status" value="1"/>
</dbReference>
<evidence type="ECO:0000259" key="8">
    <source>
        <dbReference type="PROSITE" id="PS50850"/>
    </source>
</evidence>
<feature type="transmembrane region" description="Helical" evidence="7">
    <location>
        <begin position="391"/>
        <end position="408"/>
    </location>
</feature>
<accession>A0AAE0J2A7</accession>
<dbReference type="GO" id="GO:0005886">
    <property type="term" value="C:plasma membrane"/>
    <property type="evidence" value="ECO:0007669"/>
    <property type="project" value="TreeGrafter"/>
</dbReference>
<dbReference type="FunFam" id="1.20.1720.10:FF:000009">
    <property type="entry name" value="MFS multidrug transporter"/>
    <property type="match status" value="1"/>
</dbReference>
<feature type="transmembrane region" description="Helical" evidence="7">
    <location>
        <begin position="564"/>
        <end position="588"/>
    </location>
</feature>
<feature type="transmembrane region" description="Helical" evidence="7">
    <location>
        <begin position="231"/>
        <end position="253"/>
    </location>
</feature>
<gene>
    <name evidence="9" type="ORF">B0T19DRAFT_376905</name>
</gene>
<feature type="transmembrane region" description="Helical" evidence="7">
    <location>
        <begin position="540"/>
        <end position="558"/>
    </location>
</feature>
<dbReference type="PANTHER" id="PTHR23502">
    <property type="entry name" value="MAJOR FACILITATOR SUPERFAMILY"/>
    <property type="match status" value="1"/>
</dbReference>
<dbReference type="PRINTS" id="PR01036">
    <property type="entry name" value="TCRTETB"/>
</dbReference>
<feature type="domain" description="Major facilitator superfamily (MFS) profile" evidence="8">
    <location>
        <begin position="141"/>
        <end position="589"/>
    </location>
</feature>
<feature type="compositionally biased region" description="Polar residues" evidence="6">
    <location>
        <begin position="43"/>
        <end position="56"/>
    </location>
</feature>
<dbReference type="InterPro" id="IPR011701">
    <property type="entry name" value="MFS"/>
</dbReference>
<reference evidence="9" key="1">
    <citation type="journal article" date="2023" name="Mol. Phylogenet. Evol.">
        <title>Genome-scale phylogeny and comparative genomics of the fungal order Sordariales.</title>
        <authorList>
            <person name="Hensen N."/>
            <person name="Bonometti L."/>
            <person name="Westerberg I."/>
            <person name="Brannstrom I.O."/>
            <person name="Guillou S."/>
            <person name="Cros-Aarteil S."/>
            <person name="Calhoun S."/>
            <person name="Haridas S."/>
            <person name="Kuo A."/>
            <person name="Mondo S."/>
            <person name="Pangilinan J."/>
            <person name="Riley R."/>
            <person name="LaButti K."/>
            <person name="Andreopoulos B."/>
            <person name="Lipzen A."/>
            <person name="Chen C."/>
            <person name="Yan M."/>
            <person name="Daum C."/>
            <person name="Ng V."/>
            <person name="Clum A."/>
            <person name="Steindorff A."/>
            <person name="Ohm R.A."/>
            <person name="Martin F."/>
            <person name="Silar P."/>
            <person name="Natvig D.O."/>
            <person name="Lalanne C."/>
            <person name="Gautier V."/>
            <person name="Ament-Velasquez S.L."/>
            <person name="Kruys A."/>
            <person name="Hutchinson M.I."/>
            <person name="Powell A.J."/>
            <person name="Barry K."/>
            <person name="Miller A.N."/>
            <person name="Grigoriev I.V."/>
            <person name="Debuchy R."/>
            <person name="Gladieux P."/>
            <person name="Hiltunen Thoren M."/>
            <person name="Johannesson H."/>
        </authorList>
    </citation>
    <scope>NUCLEOTIDE SEQUENCE</scope>
    <source>
        <strain evidence="9">SMH4131-1</strain>
    </source>
</reference>
<evidence type="ECO:0000256" key="6">
    <source>
        <dbReference type="SAM" id="MobiDB-lite"/>
    </source>
</evidence>
<evidence type="ECO:0000256" key="2">
    <source>
        <dbReference type="ARBA" id="ARBA00022448"/>
    </source>
</evidence>
<dbReference type="AlphaFoldDB" id="A0AAE0J2A7"/>
<evidence type="ECO:0000256" key="4">
    <source>
        <dbReference type="ARBA" id="ARBA00022989"/>
    </source>
</evidence>
<evidence type="ECO:0000256" key="5">
    <source>
        <dbReference type="ARBA" id="ARBA00023136"/>
    </source>
</evidence>
<evidence type="ECO:0000256" key="3">
    <source>
        <dbReference type="ARBA" id="ARBA00022692"/>
    </source>
</evidence>
<keyword evidence="5 7" id="KW-0472">Membrane</keyword>
<comment type="subcellular location">
    <subcellularLocation>
        <location evidence="1">Membrane</location>
        <topology evidence="1">Multi-pass membrane protein</topology>
    </subcellularLocation>
</comment>
<evidence type="ECO:0000313" key="9">
    <source>
        <dbReference type="EMBL" id="KAK3335215.1"/>
    </source>
</evidence>
<feature type="region of interest" description="Disordered" evidence="6">
    <location>
        <begin position="1"/>
        <end position="100"/>
    </location>
</feature>
<dbReference type="Proteomes" id="UP001286456">
    <property type="component" value="Unassembled WGS sequence"/>
</dbReference>
<feature type="transmembrane region" description="Helical" evidence="7">
    <location>
        <begin position="206"/>
        <end position="225"/>
    </location>
</feature>
<feature type="transmembrane region" description="Helical" evidence="7">
    <location>
        <begin position="293"/>
        <end position="315"/>
    </location>
</feature>
<feature type="compositionally biased region" description="Polar residues" evidence="6">
    <location>
        <begin position="67"/>
        <end position="79"/>
    </location>
</feature>
<proteinExistence type="predicted"/>
<dbReference type="PANTHER" id="PTHR23502:SF26">
    <property type="entry name" value="MAJOR FACILITATOR SUPERFAMILY (MFS) PROFILE DOMAIN-CONTAINING PROTEIN"/>
    <property type="match status" value="1"/>
</dbReference>
<dbReference type="InterPro" id="IPR036259">
    <property type="entry name" value="MFS_trans_sf"/>
</dbReference>
<dbReference type="SUPFAM" id="SSF103473">
    <property type="entry name" value="MFS general substrate transporter"/>
    <property type="match status" value="1"/>
</dbReference>
<name>A0AAE0J2A7_9PEZI</name>
<sequence length="603" mass="64292">MGERPASFDVAGSSRTPEDSANHGEELTRSATLAVAPPLISAGSKQTNTTHQSRSSIDYLWSRDDPLSTNKESVTQPSTRGIPESHATEHDTDTDDSEQDITDASLDADSEKGEVVIEQQIPNDTVPPPYHIFTTRQKWQLVYIVSLAGLFSPLSSNIYFPALEAIATELNTSISLVALTVTIYMVVQGLAPSFWGPLSDTRGRRITFIGTFSVYLVANIGLALSKDFATLMVFRAVQAAGSAATISVGAGVISDITTSKERGGFLGSFGGIRMLGQSIGPVVGGVITEYFSFHAIFWFLFILGALALVIILLFLPETLRRIAGNGTIPLPNSLLHRPLFPRATGFKFKQEQQRQPALSEKLTVTTPPPPPPPFTLSSLLSPLRLLLEKDVLSTLLFGAVVYAIWSMVTSSTTALMQTRYSLTNLQVGFAFLPNGAGCVSGSYAAGKLLDRDYAFYSRGVANSTTVPITRARLRSAWYLVPVFVLAVGGYGFAVVSGPLALPLVLQFVIAFGATAIFTQNSALMVDLYPGASASATAVNNLVRCAVGAAGVAVVQPLVDGVGVGIAFLILAGVVVALVPLLGVVWAFGERWRAVRRARMEGVS</sequence>
<comment type="caution">
    <text evidence="9">The sequence shown here is derived from an EMBL/GenBank/DDBJ whole genome shotgun (WGS) entry which is preliminary data.</text>
</comment>
<keyword evidence="4 7" id="KW-1133">Transmembrane helix</keyword>
<protein>
    <submittedName>
        <fullName evidence="9">Major facilitator superfamily domain-containing protein</fullName>
    </submittedName>
</protein>
<reference evidence="9" key="2">
    <citation type="submission" date="2023-06" db="EMBL/GenBank/DDBJ databases">
        <authorList>
            <consortium name="Lawrence Berkeley National Laboratory"/>
            <person name="Haridas S."/>
            <person name="Hensen N."/>
            <person name="Bonometti L."/>
            <person name="Westerberg I."/>
            <person name="Brannstrom I.O."/>
            <person name="Guillou S."/>
            <person name="Cros-Aarteil S."/>
            <person name="Calhoun S."/>
            <person name="Kuo A."/>
            <person name="Mondo S."/>
            <person name="Pangilinan J."/>
            <person name="Riley R."/>
            <person name="Labutti K."/>
            <person name="Andreopoulos B."/>
            <person name="Lipzen A."/>
            <person name="Chen C."/>
            <person name="Yanf M."/>
            <person name="Daum C."/>
            <person name="Ng V."/>
            <person name="Clum A."/>
            <person name="Steindorff A."/>
            <person name="Ohm R."/>
            <person name="Martin F."/>
            <person name="Silar P."/>
            <person name="Natvig D."/>
            <person name="Lalanne C."/>
            <person name="Gautier V."/>
            <person name="Ament-Velasquez S.L."/>
            <person name="Kruys A."/>
            <person name="Hutchinson M.I."/>
            <person name="Powell A.J."/>
            <person name="Barry K."/>
            <person name="Miller A.N."/>
            <person name="Grigoriev I.V."/>
            <person name="Debuchy R."/>
            <person name="Gladieux P."/>
            <person name="Thoren M.H."/>
            <person name="Johannesson H."/>
        </authorList>
    </citation>
    <scope>NUCLEOTIDE SEQUENCE</scope>
    <source>
        <strain evidence="9">SMH4131-1</strain>
    </source>
</reference>
<feature type="transmembrane region" description="Helical" evidence="7">
    <location>
        <begin position="503"/>
        <end position="528"/>
    </location>
</feature>
<keyword evidence="2" id="KW-0813">Transport</keyword>
<feature type="transmembrane region" description="Helical" evidence="7">
    <location>
        <begin position="174"/>
        <end position="194"/>
    </location>
</feature>